<feature type="compositionally biased region" description="Polar residues" evidence="1">
    <location>
        <begin position="13"/>
        <end position="34"/>
    </location>
</feature>
<dbReference type="InterPro" id="IPR011989">
    <property type="entry name" value="ARM-like"/>
</dbReference>
<feature type="region of interest" description="Disordered" evidence="1">
    <location>
        <begin position="485"/>
        <end position="553"/>
    </location>
</feature>
<feature type="region of interest" description="Disordered" evidence="1">
    <location>
        <begin position="1036"/>
        <end position="1074"/>
    </location>
</feature>
<dbReference type="GeneID" id="106811143"/>
<proteinExistence type="predicted"/>
<reference evidence="5" key="1">
    <citation type="submission" date="2025-08" db="UniProtKB">
        <authorList>
            <consortium name="RefSeq"/>
        </authorList>
    </citation>
    <scope>IDENTIFICATION</scope>
</reference>
<dbReference type="SMART" id="SM01139">
    <property type="entry name" value="Drf_FH3"/>
    <property type="match status" value="1"/>
</dbReference>
<dbReference type="Proteomes" id="UP000695022">
    <property type="component" value="Unplaced"/>
</dbReference>
<dbReference type="SMART" id="SM01140">
    <property type="entry name" value="Drf_GBD"/>
    <property type="match status" value="1"/>
</dbReference>
<dbReference type="Gene3D" id="1.20.58.2220">
    <property type="entry name" value="Formin, FH2 domain"/>
    <property type="match status" value="1"/>
</dbReference>
<feature type="domain" description="FH2" evidence="3">
    <location>
        <begin position="574"/>
        <end position="953"/>
    </location>
</feature>
<dbReference type="Pfam" id="PF02181">
    <property type="entry name" value="FH2"/>
    <property type="match status" value="1"/>
</dbReference>
<dbReference type="SUPFAM" id="SSF101447">
    <property type="entry name" value="Formin homology 2 domain (FH2 domain)"/>
    <property type="match status" value="1"/>
</dbReference>
<protein>
    <submittedName>
        <fullName evidence="5">Inverted formin-2-like isoform X1</fullName>
    </submittedName>
</protein>
<dbReference type="InterPro" id="IPR014768">
    <property type="entry name" value="GBD/FH3_dom"/>
</dbReference>
<keyword evidence="4" id="KW-1185">Reference proteome</keyword>
<dbReference type="InterPro" id="IPR042201">
    <property type="entry name" value="FH2_Formin_sf"/>
</dbReference>
<evidence type="ECO:0000313" key="5">
    <source>
        <dbReference type="RefSeq" id="XP_014670168.1"/>
    </source>
</evidence>
<dbReference type="SUPFAM" id="SSF48371">
    <property type="entry name" value="ARM repeat"/>
    <property type="match status" value="1"/>
</dbReference>
<name>A0ABM1ED97_PRICU</name>
<dbReference type="PANTHER" id="PTHR46345">
    <property type="entry name" value="INVERTED FORMIN-2"/>
    <property type="match status" value="1"/>
</dbReference>
<evidence type="ECO:0000256" key="1">
    <source>
        <dbReference type="SAM" id="MobiDB-lite"/>
    </source>
</evidence>
<dbReference type="SMART" id="SM00498">
    <property type="entry name" value="FH2"/>
    <property type="match status" value="1"/>
</dbReference>
<dbReference type="PROSITE" id="PS51444">
    <property type="entry name" value="FH2"/>
    <property type="match status" value="1"/>
</dbReference>
<evidence type="ECO:0000259" key="3">
    <source>
        <dbReference type="PROSITE" id="PS51444"/>
    </source>
</evidence>
<dbReference type="InterPro" id="IPR015425">
    <property type="entry name" value="FH2_Formin"/>
</dbReference>
<feature type="domain" description="GBD/FH3" evidence="2">
    <location>
        <begin position="106"/>
        <end position="465"/>
    </location>
</feature>
<dbReference type="PROSITE" id="PS51232">
    <property type="entry name" value="GBD_FH3"/>
    <property type="match status" value="1"/>
</dbReference>
<evidence type="ECO:0000313" key="4">
    <source>
        <dbReference type="Proteomes" id="UP000695022"/>
    </source>
</evidence>
<organism evidence="4 5">
    <name type="scientific">Priapulus caudatus</name>
    <name type="common">Priapulid worm</name>
    <dbReference type="NCBI Taxonomy" id="37621"/>
    <lineage>
        <taxon>Eukaryota</taxon>
        <taxon>Metazoa</taxon>
        <taxon>Ecdysozoa</taxon>
        <taxon>Scalidophora</taxon>
        <taxon>Priapulida</taxon>
        <taxon>Priapulimorpha</taxon>
        <taxon>Priapulimorphida</taxon>
        <taxon>Priapulidae</taxon>
        <taxon>Priapulus</taxon>
    </lineage>
</organism>
<dbReference type="Gene3D" id="1.25.10.10">
    <property type="entry name" value="Leucine-rich Repeat Variant"/>
    <property type="match status" value="1"/>
</dbReference>
<dbReference type="Pfam" id="PF06371">
    <property type="entry name" value="Drf_GBD"/>
    <property type="match status" value="1"/>
</dbReference>
<dbReference type="Pfam" id="PF06367">
    <property type="entry name" value="Drf_FH3"/>
    <property type="match status" value="1"/>
</dbReference>
<sequence>MCRLGLARAAYSPHNSQHSRLSAQVASHDNQPAGSLSPPLPPLPLSRALSPSLSRSSVQHVSSVTVAELRVHVYTPSNRREAPQRALPAALGVSLSFFLSACAIVRWVKINIVLELAPTETRRSRWSPASTTTLIDDRNITQQDSSRCIQRAAIMSDCLQPQSPGAEVEYSVRMLRGPSIEGLQYLSNRLASASDHDAWLHRFIHEGGIEALFGCLEALSGCGFTDFTHSLLQLECVNSVRHVLDIPSGFRHVVGSQLCIDCLAKSLDTTNSLTKRQVFDLLSAICVFSADARNAVLRALDTYKDCKKTSYRFSVIMAQLHDSTETLHYRTAVLGFINCIIASTRDLQPRAAIRQEFIGLRLLDALAKLRYEDEDDMMIQCEAFYRLMMSDDDACSVRDGVDVQDCQQLFSAIFNKVCDSPKVSSLRIILLQMYYLETVSTHSDTVWRNLEKACEQFVLNHKLGQAEFLLRDSIRGIMAASTSGSNMASTASQTERDCSAASDAVATEERETQTESSERAARSSLDSGVDTDVDSPPPLPPKVGKPAGGDQQDLRCSCAMQVAERRKRTAGDGAADVRRPVARMRVLPWLPIHIGRSSTGQNVWMGKAINPPSVDFDRLEERFRDARSEAARAEFAYIAPRQRVGLHLLLRRLMDEHLLEIEDIAGSIESASTQKFELERLKELLEILPNAQQMQRIASIPDGADVEDDVDHLLVCLARIPECRGHIEAMVGREEIARTTGELRVCLAAMERTACFVRDNDDMQRLLLTVLDVGNFLNNGTGLGNACGFDLSALTSLVHVHSNVPRLSLLNHIAEEYPDVTTSLLKELKTVKEARRYSLADIEEMTSSMSTRVKELKKIFDRENITFRHQFSTFMERTSCGLFEIRSRTKRIKSLSSQLAVYLGVEKAPHPHLSDLIVTLCEFLNDLELAQRENSQRRLQWQQTEKRRRQLQQIAKNAQGKGVVEKCLEPVRRGISDVASFTFFNELTYAPRDGSVGSDDVDDTYALARIDPVTGRAFPKGAEYVKTKYNRDAQELSGSFLSPDNKPVDVGTRTPVSVYDNMPTSTPVRGGSSAIKDCGVTTLSPIKESQVIRQADKLRCPQLPLCPSDDKENNVPSRRKGSKSGKEGRSGNLNGSIFEKRYALRVYQRFRASLRRHSKAHDG</sequence>
<dbReference type="InterPro" id="IPR010472">
    <property type="entry name" value="FH3_dom"/>
</dbReference>
<dbReference type="RefSeq" id="XP_014670168.1">
    <property type="nucleotide sequence ID" value="XM_014814682.1"/>
</dbReference>
<gene>
    <name evidence="5" type="primary">LOC106811143</name>
</gene>
<feature type="compositionally biased region" description="Basic and acidic residues" evidence="1">
    <location>
        <begin position="507"/>
        <end position="521"/>
    </location>
</feature>
<dbReference type="InterPro" id="IPR010473">
    <property type="entry name" value="GTPase-bd"/>
</dbReference>
<dbReference type="InterPro" id="IPR016024">
    <property type="entry name" value="ARM-type_fold"/>
</dbReference>
<evidence type="ECO:0000259" key="2">
    <source>
        <dbReference type="PROSITE" id="PS51232"/>
    </source>
</evidence>
<feature type="region of interest" description="Disordered" evidence="1">
    <location>
        <begin position="1103"/>
        <end position="1134"/>
    </location>
</feature>
<feature type="region of interest" description="Disordered" evidence="1">
    <location>
        <begin position="13"/>
        <end position="41"/>
    </location>
</feature>
<dbReference type="PANTHER" id="PTHR46345:SF10">
    <property type="entry name" value="FORMIN-J"/>
    <property type="match status" value="1"/>
</dbReference>
<accession>A0ABM1ED97</accession>